<sequence>MNMVIPMNTARVFLKVTDNFKLSFPNLSLFHRSHTSMQLLFYSLLCKWVLVNYFPLKTKKMVVKKKNLSDRNV</sequence>
<name>A0A251L0I1_MANES</name>
<evidence type="ECO:0000313" key="2">
    <source>
        <dbReference type="EMBL" id="OAY51541.1"/>
    </source>
</evidence>
<dbReference type="EMBL" id="CM004390">
    <property type="protein sequence ID" value="OAY51540.1"/>
    <property type="molecule type" value="Genomic_DNA"/>
</dbReference>
<dbReference type="EMBL" id="CM004390">
    <property type="protein sequence ID" value="OAY51541.1"/>
    <property type="molecule type" value="Genomic_DNA"/>
</dbReference>
<proteinExistence type="predicted"/>
<feature type="transmembrane region" description="Helical" evidence="1">
    <location>
        <begin position="39"/>
        <end position="56"/>
    </location>
</feature>
<keyword evidence="1" id="KW-1133">Transmembrane helix</keyword>
<reference evidence="2" key="1">
    <citation type="submission" date="2016-02" db="EMBL/GenBank/DDBJ databases">
        <title>WGS assembly of Manihot esculenta.</title>
        <authorList>
            <person name="Bredeson J.V."/>
            <person name="Prochnik S.E."/>
            <person name="Lyons J.B."/>
            <person name="Schmutz J."/>
            <person name="Grimwood J."/>
            <person name="Vrebalov J."/>
            <person name="Bart R.S."/>
            <person name="Amuge T."/>
            <person name="Ferguson M.E."/>
            <person name="Green R."/>
            <person name="Putnam N."/>
            <person name="Stites J."/>
            <person name="Rounsley S."/>
            <person name="Rokhsar D.S."/>
        </authorList>
    </citation>
    <scope>NUCLEOTIDE SEQUENCE [LARGE SCALE GENOMIC DNA]</scope>
    <source>
        <tissue evidence="2">Leaf</tissue>
    </source>
</reference>
<organism evidence="2">
    <name type="scientific">Manihot esculenta</name>
    <name type="common">Cassava</name>
    <name type="synonym">Jatropha manihot</name>
    <dbReference type="NCBI Taxonomy" id="3983"/>
    <lineage>
        <taxon>Eukaryota</taxon>
        <taxon>Viridiplantae</taxon>
        <taxon>Streptophyta</taxon>
        <taxon>Embryophyta</taxon>
        <taxon>Tracheophyta</taxon>
        <taxon>Spermatophyta</taxon>
        <taxon>Magnoliopsida</taxon>
        <taxon>eudicotyledons</taxon>
        <taxon>Gunneridae</taxon>
        <taxon>Pentapetalae</taxon>
        <taxon>rosids</taxon>
        <taxon>fabids</taxon>
        <taxon>Malpighiales</taxon>
        <taxon>Euphorbiaceae</taxon>
        <taxon>Crotonoideae</taxon>
        <taxon>Manihoteae</taxon>
        <taxon>Manihot</taxon>
    </lineage>
</organism>
<keyword evidence="1" id="KW-0812">Transmembrane</keyword>
<accession>A0A251L0I1</accession>
<gene>
    <name evidence="2" type="ORF">MANES_04G015200</name>
</gene>
<protein>
    <submittedName>
        <fullName evidence="2">Uncharacterized protein</fullName>
    </submittedName>
</protein>
<evidence type="ECO:0000256" key="1">
    <source>
        <dbReference type="SAM" id="Phobius"/>
    </source>
</evidence>
<dbReference type="AlphaFoldDB" id="A0A251L0I1"/>
<keyword evidence="1" id="KW-0472">Membrane</keyword>